<sequence length="175" mass="18553">MGTALVAFAFYIFLGDPTDWFDVVTGAVSAVVVAVVMGHVVFERPPTVRTLGTLSRALVFLPYLLFAVVRANLSLAAVLLDPRLPIDPAVVRLPAPEGRLATALLANSITLTPGTLTVDVDGDHLVVHTLTDATREELLAGGLVRAVDYVVGHDSVESEDVASTVSPTQSLERPR</sequence>
<dbReference type="PANTHER" id="PTHR34584">
    <property type="entry name" value="NA(+)/H(+) ANTIPORTER SUBUNIT E1"/>
    <property type="match status" value="1"/>
</dbReference>
<evidence type="ECO:0000256" key="3">
    <source>
        <dbReference type="ARBA" id="ARBA00022692"/>
    </source>
</evidence>
<protein>
    <recommendedName>
        <fullName evidence="9">Monovalent cation/H+ antiporter subunit E</fullName>
    </recommendedName>
</protein>
<keyword evidence="5 6" id="KW-0472">Membrane</keyword>
<evidence type="ECO:0000256" key="2">
    <source>
        <dbReference type="ARBA" id="ARBA00022475"/>
    </source>
</evidence>
<evidence type="ECO:0000256" key="1">
    <source>
        <dbReference type="ARBA" id="ARBA00004651"/>
    </source>
</evidence>
<comment type="caution">
    <text evidence="7">The sequence shown here is derived from an EMBL/GenBank/DDBJ whole genome shotgun (WGS) entry which is preliminary data.</text>
</comment>
<proteinExistence type="predicted"/>
<organism evidence="7 8">
    <name type="scientific">Haloferax marinum</name>
    <dbReference type="NCBI Taxonomy" id="2666143"/>
    <lineage>
        <taxon>Archaea</taxon>
        <taxon>Methanobacteriati</taxon>
        <taxon>Methanobacteriota</taxon>
        <taxon>Stenosarchaea group</taxon>
        <taxon>Halobacteria</taxon>
        <taxon>Halobacteriales</taxon>
        <taxon>Haloferacaceae</taxon>
        <taxon>Haloferax</taxon>
    </lineage>
</organism>
<name>A0A6A8G7A4_9EURY</name>
<dbReference type="Pfam" id="PF01899">
    <property type="entry name" value="MNHE"/>
    <property type="match status" value="1"/>
</dbReference>
<keyword evidence="2" id="KW-1003">Cell membrane</keyword>
<evidence type="ECO:0000256" key="6">
    <source>
        <dbReference type="SAM" id="Phobius"/>
    </source>
</evidence>
<dbReference type="AlphaFoldDB" id="A0A6A8G7A4"/>
<evidence type="ECO:0000313" key="8">
    <source>
        <dbReference type="Proteomes" id="UP000443423"/>
    </source>
</evidence>
<evidence type="ECO:0000313" key="7">
    <source>
        <dbReference type="EMBL" id="MRW96921.1"/>
    </source>
</evidence>
<dbReference type="EMBL" id="WKJQ01000001">
    <property type="protein sequence ID" value="MRW96921.1"/>
    <property type="molecule type" value="Genomic_DNA"/>
</dbReference>
<dbReference type="InterPro" id="IPR002758">
    <property type="entry name" value="Cation_antiport_E"/>
</dbReference>
<dbReference type="PANTHER" id="PTHR34584:SF1">
    <property type="entry name" value="NA(+)_H(+) ANTIPORTER SUBUNIT E1"/>
    <property type="match status" value="1"/>
</dbReference>
<evidence type="ECO:0000256" key="4">
    <source>
        <dbReference type="ARBA" id="ARBA00022989"/>
    </source>
</evidence>
<feature type="transmembrane region" description="Helical" evidence="6">
    <location>
        <begin position="54"/>
        <end position="80"/>
    </location>
</feature>
<evidence type="ECO:0008006" key="9">
    <source>
        <dbReference type="Google" id="ProtNLM"/>
    </source>
</evidence>
<feature type="transmembrane region" description="Helical" evidence="6">
    <location>
        <begin position="20"/>
        <end position="42"/>
    </location>
</feature>
<keyword evidence="8" id="KW-1185">Reference proteome</keyword>
<dbReference type="GO" id="GO:0008324">
    <property type="term" value="F:monoatomic cation transmembrane transporter activity"/>
    <property type="evidence" value="ECO:0007669"/>
    <property type="project" value="InterPro"/>
</dbReference>
<accession>A0A6A8G7A4</accession>
<comment type="subcellular location">
    <subcellularLocation>
        <location evidence="1">Cell membrane</location>
        <topology evidence="1">Multi-pass membrane protein</topology>
    </subcellularLocation>
</comment>
<dbReference type="GO" id="GO:0005886">
    <property type="term" value="C:plasma membrane"/>
    <property type="evidence" value="ECO:0007669"/>
    <property type="project" value="UniProtKB-SubCell"/>
</dbReference>
<reference evidence="7 8" key="1">
    <citation type="submission" date="2019-11" db="EMBL/GenBank/DDBJ databases">
        <title>Whole genome sequence of Haloferax sp. MBLA0078.</title>
        <authorList>
            <person name="Seo M.-J."/>
            <person name="Cho E.-S."/>
        </authorList>
    </citation>
    <scope>NUCLEOTIDE SEQUENCE [LARGE SCALE GENOMIC DNA]</scope>
    <source>
        <strain evidence="7 8">MBLA0078</strain>
    </source>
</reference>
<keyword evidence="4 6" id="KW-1133">Transmembrane helix</keyword>
<evidence type="ECO:0000256" key="5">
    <source>
        <dbReference type="ARBA" id="ARBA00023136"/>
    </source>
</evidence>
<gene>
    <name evidence="7" type="ORF">GJR99_10090</name>
</gene>
<dbReference type="Proteomes" id="UP000443423">
    <property type="component" value="Unassembled WGS sequence"/>
</dbReference>
<keyword evidence="3 6" id="KW-0812">Transmembrane</keyword>